<gene>
    <name evidence="1" type="ORF">DCW74_05960</name>
</gene>
<dbReference type="Pfam" id="PF23562">
    <property type="entry name" value="AMP-binding_C_3"/>
    <property type="match status" value="1"/>
</dbReference>
<protein>
    <submittedName>
        <fullName evidence="1">AMP-dependent synthetase</fullName>
    </submittedName>
</protein>
<evidence type="ECO:0000313" key="2">
    <source>
        <dbReference type="Proteomes" id="UP000263517"/>
    </source>
</evidence>
<dbReference type="EMBL" id="DNAN01000203">
    <property type="protein sequence ID" value="HAW75268.1"/>
    <property type="molecule type" value="Genomic_DNA"/>
</dbReference>
<sequence>SPEWIESLLMGSGLLRQALVFCEARPHCVALIVPLSSQISTDRIRKAVELINQQLPDYAQIENFDVVAPFTPENGLLTQTGKVKRDDVITHYSCTLAALYSTSYFISHAENSVYKNIISGE</sequence>
<evidence type="ECO:0000313" key="1">
    <source>
        <dbReference type="EMBL" id="HAW75268.1"/>
    </source>
</evidence>
<accession>A0A350P1V1</accession>
<comment type="caution">
    <text evidence="1">The sequence shown here is derived from an EMBL/GenBank/DDBJ whole genome shotgun (WGS) entry which is preliminary data.</text>
</comment>
<organism evidence="1 2">
    <name type="scientific">Alteromonas australica</name>
    <dbReference type="NCBI Taxonomy" id="589873"/>
    <lineage>
        <taxon>Bacteria</taxon>
        <taxon>Pseudomonadati</taxon>
        <taxon>Pseudomonadota</taxon>
        <taxon>Gammaproteobacteria</taxon>
        <taxon>Alteromonadales</taxon>
        <taxon>Alteromonadaceae</taxon>
        <taxon>Alteromonas/Salinimonas group</taxon>
        <taxon>Alteromonas</taxon>
    </lineage>
</organism>
<feature type="non-terminal residue" evidence="1">
    <location>
        <position position="1"/>
    </location>
</feature>
<dbReference type="AlphaFoldDB" id="A0A350P1V1"/>
<dbReference type="Proteomes" id="UP000263517">
    <property type="component" value="Unassembled WGS sequence"/>
</dbReference>
<name>A0A350P1V1_9ALTE</name>
<dbReference type="SUPFAM" id="SSF56801">
    <property type="entry name" value="Acetyl-CoA synthetase-like"/>
    <property type="match status" value="1"/>
</dbReference>
<proteinExistence type="predicted"/>
<reference evidence="1 2" key="1">
    <citation type="journal article" date="2018" name="Nat. Biotechnol.">
        <title>A standardized bacterial taxonomy based on genome phylogeny substantially revises the tree of life.</title>
        <authorList>
            <person name="Parks D.H."/>
            <person name="Chuvochina M."/>
            <person name="Waite D.W."/>
            <person name="Rinke C."/>
            <person name="Skarshewski A."/>
            <person name="Chaumeil P.A."/>
            <person name="Hugenholtz P."/>
        </authorList>
    </citation>
    <scope>NUCLEOTIDE SEQUENCE [LARGE SCALE GENOMIC DNA]</scope>
    <source>
        <strain evidence="1">UBA11978</strain>
    </source>
</reference>